<keyword evidence="2" id="KW-0862">Zinc</keyword>
<dbReference type="PIRSF" id="PIRSF005261">
    <property type="entry name" value="Heat_shock_Hsp33"/>
    <property type="match status" value="1"/>
</dbReference>
<dbReference type="InterPro" id="IPR023212">
    <property type="entry name" value="Hsp33_helix_hairpin_bin_dom_sf"/>
</dbReference>
<evidence type="ECO:0000256" key="2">
    <source>
        <dbReference type="ARBA" id="ARBA00022833"/>
    </source>
</evidence>
<dbReference type="PANTHER" id="PTHR30111">
    <property type="entry name" value="33 KDA CHAPERONIN"/>
    <property type="match status" value="1"/>
</dbReference>
<sequence length="295" mass="31503">MSDSSDLLHRFLLPDAHVRGAHVRLDATWKHILSHAHYPQAVEAMLGEALVASALLSAHTKVEGRLSLQARSSGALRTLFAECTAAGTLRGIARLAEGAEPPRDLTALGDDALLAVTIENPGLGGGEPVRYQGLVPLESPTLSGALEDYFDRSEQLPTRLILAADGERAAGLLLQVLPGAGSDDDGWNRISMLAATLGRDELLALPADTLLTRLFHQETVQDLGAKPLEFGCSCSQGRVEDMLRALGREEADAAAESGQAEIICEFCGQHYRLSKGEIEQLFQTPPPVASSSRLQ</sequence>
<dbReference type="InterPro" id="IPR016154">
    <property type="entry name" value="Heat_shock_Hsp33_C"/>
</dbReference>
<evidence type="ECO:0000313" key="6">
    <source>
        <dbReference type="EMBL" id="PNS07423.1"/>
    </source>
</evidence>
<dbReference type="Gene3D" id="1.10.287.480">
    <property type="entry name" value="helix hairpin bin"/>
    <property type="match status" value="1"/>
</dbReference>
<dbReference type="GO" id="GO:0005737">
    <property type="term" value="C:cytoplasm"/>
    <property type="evidence" value="ECO:0007669"/>
    <property type="project" value="InterPro"/>
</dbReference>
<reference evidence="6 7" key="1">
    <citation type="submission" date="2017-08" db="EMBL/GenBank/DDBJ databases">
        <title>Lysobacter sylvestris genome.</title>
        <authorList>
            <person name="Zhang D.-C."/>
            <person name="Albuquerque L."/>
            <person name="Franca L."/>
            <person name="Froufe H.J.C."/>
            <person name="Barroso C."/>
            <person name="Egas C."/>
            <person name="Da Costa M."/>
            <person name="Margesin R."/>
        </authorList>
    </citation>
    <scope>NUCLEOTIDE SEQUENCE [LARGE SCALE GENOMIC DNA]</scope>
    <source>
        <strain evidence="6 7">AM20-91</strain>
    </source>
</reference>
<dbReference type="PANTHER" id="PTHR30111:SF1">
    <property type="entry name" value="33 KDA CHAPERONIN"/>
    <property type="match status" value="1"/>
</dbReference>
<evidence type="ECO:0000256" key="5">
    <source>
        <dbReference type="ARBA" id="ARBA00023284"/>
    </source>
</evidence>
<organism evidence="6 7">
    <name type="scientific">Solilutibacter silvestris</name>
    <dbReference type="NCBI Taxonomy" id="1645665"/>
    <lineage>
        <taxon>Bacteria</taxon>
        <taxon>Pseudomonadati</taxon>
        <taxon>Pseudomonadota</taxon>
        <taxon>Gammaproteobacteria</taxon>
        <taxon>Lysobacterales</taxon>
        <taxon>Lysobacteraceae</taxon>
        <taxon>Solilutibacter</taxon>
    </lineage>
</organism>
<dbReference type="EMBL" id="NPZB01000002">
    <property type="protein sequence ID" value="PNS07423.1"/>
    <property type="molecule type" value="Genomic_DNA"/>
</dbReference>
<dbReference type="AlphaFoldDB" id="A0A2K1PXB1"/>
<evidence type="ECO:0000256" key="1">
    <source>
        <dbReference type="ARBA" id="ARBA00022490"/>
    </source>
</evidence>
<keyword evidence="1" id="KW-0963">Cytoplasm</keyword>
<keyword evidence="3" id="KW-1015">Disulfide bond</keyword>
<dbReference type="Gene3D" id="3.55.30.10">
    <property type="entry name" value="Hsp33 domain"/>
    <property type="match status" value="1"/>
</dbReference>
<dbReference type="Pfam" id="PF01430">
    <property type="entry name" value="HSP33"/>
    <property type="match status" value="1"/>
</dbReference>
<dbReference type="SUPFAM" id="SSF118352">
    <property type="entry name" value="HSP33 redox switch-like"/>
    <property type="match status" value="1"/>
</dbReference>
<dbReference type="InterPro" id="IPR000397">
    <property type="entry name" value="Heat_shock_Hsp33"/>
</dbReference>
<dbReference type="OrthoDB" id="9793753at2"/>
<proteinExistence type="predicted"/>
<evidence type="ECO:0000256" key="3">
    <source>
        <dbReference type="ARBA" id="ARBA00023157"/>
    </source>
</evidence>
<dbReference type="GO" id="GO:0051082">
    <property type="term" value="F:unfolded protein binding"/>
    <property type="evidence" value="ECO:0007669"/>
    <property type="project" value="InterPro"/>
</dbReference>
<dbReference type="CDD" id="cd00498">
    <property type="entry name" value="Hsp33"/>
    <property type="match status" value="1"/>
</dbReference>
<keyword evidence="4" id="KW-0143">Chaperone</keyword>
<gene>
    <name evidence="6" type="ORF">Lysil_1599</name>
</gene>
<evidence type="ECO:0000313" key="7">
    <source>
        <dbReference type="Proteomes" id="UP000236220"/>
    </source>
</evidence>
<accession>A0A2K1PXB1</accession>
<dbReference type="GO" id="GO:0042026">
    <property type="term" value="P:protein refolding"/>
    <property type="evidence" value="ECO:0007669"/>
    <property type="project" value="TreeGrafter"/>
</dbReference>
<dbReference type="Gene3D" id="3.90.1280.10">
    <property type="entry name" value="HSP33 redox switch-like"/>
    <property type="match status" value="1"/>
</dbReference>
<dbReference type="RefSeq" id="WP_103075141.1">
    <property type="nucleotide sequence ID" value="NZ_NPZB01000002.1"/>
</dbReference>
<dbReference type="Proteomes" id="UP000236220">
    <property type="component" value="Unassembled WGS sequence"/>
</dbReference>
<dbReference type="GO" id="GO:0044183">
    <property type="term" value="F:protein folding chaperone"/>
    <property type="evidence" value="ECO:0007669"/>
    <property type="project" value="TreeGrafter"/>
</dbReference>
<evidence type="ECO:0000256" key="4">
    <source>
        <dbReference type="ARBA" id="ARBA00023186"/>
    </source>
</evidence>
<keyword evidence="7" id="KW-1185">Reference proteome</keyword>
<keyword evidence="5" id="KW-0676">Redox-active center</keyword>
<name>A0A2K1PXB1_9GAMM</name>
<protein>
    <submittedName>
        <fullName evidence="6">HSP33-type Disulfide bond chaperone</fullName>
    </submittedName>
</protein>
<dbReference type="InterPro" id="IPR016153">
    <property type="entry name" value="Heat_shock_Hsp33_N"/>
</dbReference>
<comment type="caution">
    <text evidence="6">The sequence shown here is derived from an EMBL/GenBank/DDBJ whole genome shotgun (WGS) entry which is preliminary data.</text>
</comment>
<dbReference type="SUPFAM" id="SSF64397">
    <property type="entry name" value="Hsp33 domain"/>
    <property type="match status" value="1"/>
</dbReference>